<evidence type="ECO:0000256" key="4">
    <source>
        <dbReference type="ARBA" id="ARBA00022723"/>
    </source>
</evidence>
<dbReference type="InterPro" id="IPR011990">
    <property type="entry name" value="TPR-like_helical_dom_sf"/>
</dbReference>
<dbReference type="SMART" id="SM00028">
    <property type="entry name" value="TPR"/>
    <property type="match status" value="6"/>
</dbReference>
<feature type="repeat" description="TPR" evidence="12">
    <location>
        <begin position="82"/>
        <end position="115"/>
    </location>
</feature>
<sequence>MPSPNIGNEATAVVLANSTTTNTTAPYPMHLTPEEMKELSMVDGSMFAFEVALLNRTLTLEKSDQNSCNQIASNIKARNIDPKIYCRLGHYNLLLGNYSKALSAYQQYYELEPNNWKDSSFLFCFGLVYFHFNAFPWAIKTFKKLIYVEPSFSRINEVHIRLGLIFKTFKQYTLAFKHFRLALADLSQCTFGKQEINFHIAHLYEIQGKYATAKELYLSILKDENLNPTLRADTLRQLGWMFHTSESLGEHGFRQSQAINYLKASIEFNPDSSQSYYYLGRSYASVNKVHDAFMSYRNSVEKAEANADTWCSIGVLYQQQNQPLDALQAYICSAQLNRDHEAAWTNLGILYESFNQVHDAYRCYLHATKGKGTKANQDLVDRLNFLKPNLSNIPQIVPQSSQTKLPSVEEAWNHSVSNEMASRQGSNYRQPIMPPDDHTAKRHKSEMPMVPGRVSLNYPPNTYFGDNLQTTPAPQSNQMTKAHITNGQISSETFSLPHQKTMSSSIPVQPMTLATSNNNHTKPVTGRSFRDSIDSDVLSNHTHSSDESSSIVGTPESKDTYSSQFNQFCNSTAHHNLNVSCPANNNFILTKEKEEAITSLLCPTTQQSNHQVHSTGSSPNSNQINYHPNPSILQQPQLSIDMTAEQIIETCQKCPIGTKIITSIATDDGRPVYPPDPPYPPVPKHKLNPPTPIVTIDSKREAFSPKLQHFCLSNPIALIRGLASTLKLDLGLFSTKALVDFNAEHTVEVRRQYLQSSDENWDPDHQEQIWHCESTRSHTTIAKYGNYQANSFSESLKDEQEKGSSSSFRDSDSDSNSTFPKFKKQRKFGALKPVKFGTNVDLSDEKIWKAQLQELTKLPSFARVVSAGNMLSHVGHVILGMNTVQLYMKVPGCRTPGHQENNNFCSVNINIGPGDCEWFGVQAEYWGILSQICERHNISYLHGSWWPILKDCYNENIPVFRFTQKPGDIVWVGAGTVHWVQANGWCNNIAWNVGPFTTEQYRLAVDRYEWNKHESYKSIVPMIHLTWNIVKNVKISDSSLFILLKKVLVRSLKTCVMIMSYVKHYNRDIRFHGKAKDETVHYCIVCEIEVFNLLFIRGRHERKHSVYCFDCSRKIDPELRDFVILEEYTIKELVDAYNKFNLYSISN</sequence>
<dbReference type="InterPro" id="IPR048562">
    <property type="entry name" value="KDM6A_B-like_C-hel"/>
</dbReference>
<dbReference type="Gene3D" id="2.60.120.650">
    <property type="entry name" value="Cupin"/>
    <property type="match status" value="1"/>
</dbReference>
<gene>
    <name evidence="15" type="ORF">RDWZM_002365</name>
</gene>
<dbReference type="Pfam" id="PF02373">
    <property type="entry name" value="JmjC"/>
    <property type="match status" value="1"/>
</dbReference>
<dbReference type="Gene3D" id="1.25.40.10">
    <property type="entry name" value="Tetratricopeptide repeat domain"/>
    <property type="match status" value="3"/>
</dbReference>
<keyword evidence="5" id="KW-0862">Zinc</keyword>
<dbReference type="EMBL" id="JAPWDV010000001">
    <property type="protein sequence ID" value="KAJ6223820.1"/>
    <property type="molecule type" value="Genomic_DNA"/>
</dbReference>
<dbReference type="Gene3D" id="1.20.58.1370">
    <property type="match status" value="1"/>
</dbReference>
<feature type="region of interest" description="Disordered" evidence="13">
    <location>
        <begin position="795"/>
        <end position="820"/>
    </location>
</feature>
<dbReference type="Pfam" id="PF21326">
    <property type="entry name" value="KDM6_GATAL"/>
    <property type="match status" value="1"/>
</dbReference>
<dbReference type="InterPro" id="IPR048560">
    <property type="entry name" value="KDM6A_B-like_GATAL"/>
</dbReference>
<comment type="cofactor">
    <cofactor evidence="1">
        <name>Fe(2+)</name>
        <dbReference type="ChEBI" id="CHEBI:29033"/>
    </cofactor>
</comment>
<feature type="domain" description="JmjC" evidence="14">
    <location>
        <begin position="847"/>
        <end position="1010"/>
    </location>
</feature>
<evidence type="ECO:0000256" key="10">
    <source>
        <dbReference type="ARBA" id="ARBA00023242"/>
    </source>
</evidence>
<keyword evidence="12" id="KW-0802">TPR repeat</keyword>
<evidence type="ECO:0000313" key="16">
    <source>
        <dbReference type="Proteomes" id="UP001142055"/>
    </source>
</evidence>
<dbReference type="GO" id="GO:0010468">
    <property type="term" value="P:regulation of gene expression"/>
    <property type="evidence" value="ECO:0007669"/>
    <property type="project" value="TreeGrafter"/>
</dbReference>
<evidence type="ECO:0000256" key="9">
    <source>
        <dbReference type="ARBA" id="ARBA00023004"/>
    </source>
</evidence>
<keyword evidence="7" id="KW-0223">Dioxygenase</keyword>
<evidence type="ECO:0000259" key="14">
    <source>
        <dbReference type="PROSITE" id="PS51184"/>
    </source>
</evidence>
<dbReference type="GO" id="GO:0044666">
    <property type="term" value="C:MLL3/4 complex"/>
    <property type="evidence" value="ECO:0007669"/>
    <property type="project" value="TreeGrafter"/>
</dbReference>
<evidence type="ECO:0000256" key="3">
    <source>
        <dbReference type="ARBA" id="ARBA00022553"/>
    </source>
</evidence>
<evidence type="ECO:0000256" key="7">
    <source>
        <dbReference type="ARBA" id="ARBA00022964"/>
    </source>
</evidence>
<keyword evidence="4" id="KW-0479">Metal-binding</keyword>
<dbReference type="Proteomes" id="UP001142055">
    <property type="component" value="Chromosome 1"/>
</dbReference>
<dbReference type="SMART" id="SM00558">
    <property type="entry name" value="JmjC"/>
    <property type="match status" value="1"/>
</dbReference>
<dbReference type="InterPro" id="IPR003347">
    <property type="entry name" value="JmjC_dom"/>
</dbReference>
<dbReference type="SUPFAM" id="SSF51197">
    <property type="entry name" value="Clavaminate synthase-like"/>
    <property type="match status" value="1"/>
</dbReference>
<evidence type="ECO:0000256" key="2">
    <source>
        <dbReference type="ARBA" id="ARBA00004123"/>
    </source>
</evidence>
<keyword evidence="16" id="KW-1185">Reference proteome</keyword>
<feature type="compositionally biased region" description="Polar residues" evidence="13">
    <location>
        <begin position="512"/>
        <end position="522"/>
    </location>
</feature>
<dbReference type="GO" id="GO:0071558">
    <property type="term" value="F:histone H3K27me2/H3K27me3 demethylase activity"/>
    <property type="evidence" value="ECO:0007669"/>
    <property type="project" value="TreeGrafter"/>
</dbReference>
<organism evidence="15 16">
    <name type="scientific">Blomia tropicalis</name>
    <name type="common">Mite</name>
    <dbReference type="NCBI Taxonomy" id="40697"/>
    <lineage>
        <taxon>Eukaryota</taxon>
        <taxon>Metazoa</taxon>
        <taxon>Ecdysozoa</taxon>
        <taxon>Arthropoda</taxon>
        <taxon>Chelicerata</taxon>
        <taxon>Arachnida</taxon>
        <taxon>Acari</taxon>
        <taxon>Acariformes</taxon>
        <taxon>Sarcoptiformes</taxon>
        <taxon>Astigmata</taxon>
        <taxon>Glycyphagoidea</taxon>
        <taxon>Echimyopodidae</taxon>
        <taxon>Blomia</taxon>
    </lineage>
</organism>
<dbReference type="InterPro" id="IPR019734">
    <property type="entry name" value="TPR_rpt"/>
</dbReference>
<evidence type="ECO:0000256" key="6">
    <source>
        <dbReference type="ARBA" id="ARBA00022853"/>
    </source>
</evidence>
<evidence type="ECO:0000313" key="15">
    <source>
        <dbReference type="EMBL" id="KAJ6223820.1"/>
    </source>
</evidence>
<dbReference type="SUPFAM" id="SSF48452">
    <property type="entry name" value="TPR-like"/>
    <property type="match status" value="1"/>
</dbReference>
<dbReference type="GO" id="GO:0031490">
    <property type="term" value="F:chromatin DNA binding"/>
    <property type="evidence" value="ECO:0007669"/>
    <property type="project" value="TreeGrafter"/>
</dbReference>
<dbReference type="GO" id="GO:0046872">
    <property type="term" value="F:metal ion binding"/>
    <property type="evidence" value="ECO:0007669"/>
    <property type="project" value="UniProtKB-KW"/>
</dbReference>
<keyword evidence="3" id="KW-0597">Phosphoprotein</keyword>
<keyword evidence="9" id="KW-0408">Iron</keyword>
<feature type="region of interest" description="Disordered" evidence="13">
    <location>
        <begin position="512"/>
        <end position="558"/>
    </location>
</feature>
<evidence type="ECO:0000256" key="12">
    <source>
        <dbReference type="PROSITE-ProRule" id="PRU00339"/>
    </source>
</evidence>
<dbReference type="Pfam" id="PF13181">
    <property type="entry name" value="TPR_8"/>
    <property type="match status" value="1"/>
</dbReference>
<keyword evidence="10" id="KW-0539">Nucleus</keyword>
<dbReference type="PANTHER" id="PTHR14017:SF1">
    <property type="entry name" value="LD02225P"/>
    <property type="match status" value="1"/>
</dbReference>
<keyword evidence="8" id="KW-0560">Oxidoreductase</keyword>
<comment type="caution">
    <text evidence="15">The sequence shown here is derived from an EMBL/GenBank/DDBJ whole genome shotgun (WGS) entry which is preliminary data.</text>
</comment>
<comment type="subcellular location">
    <subcellularLocation>
        <location evidence="2">Nucleus</location>
    </subcellularLocation>
</comment>
<comment type="similarity">
    <text evidence="11">Belongs to the UTX family.</text>
</comment>
<dbReference type="OMA" id="AGMPYKS"/>
<evidence type="ECO:0000256" key="5">
    <source>
        <dbReference type="ARBA" id="ARBA00022833"/>
    </source>
</evidence>
<evidence type="ECO:0000256" key="13">
    <source>
        <dbReference type="SAM" id="MobiDB-lite"/>
    </source>
</evidence>
<dbReference type="InterPro" id="IPR051630">
    <property type="entry name" value="Corepressor-Demethylase"/>
</dbReference>
<reference evidence="15" key="1">
    <citation type="submission" date="2022-12" db="EMBL/GenBank/DDBJ databases">
        <title>Genome assemblies of Blomia tropicalis.</title>
        <authorList>
            <person name="Cui Y."/>
        </authorList>
    </citation>
    <scope>NUCLEOTIDE SEQUENCE</scope>
    <source>
        <tissue evidence="15">Adult mites</tissue>
    </source>
</reference>
<dbReference type="GO" id="GO:0000978">
    <property type="term" value="F:RNA polymerase II cis-regulatory region sequence-specific DNA binding"/>
    <property type="evidence" value="ECO:0007669"/>
    <property type="project" value="TreeGrafter"/>
</dbReference>
<feature type="compositionally biased region" description="Low complexity" evidence="13">
    <location>
        <begin position="539"/>
        <end position="550"/>
    </location>
</feature>
<dbReference type="AlphaFoldDB" id="A0A9Q0MHR2"/>
<evidence type="ECO:0000256" key="11">
    <source>
        <dbReference type="ARBA" id="ARBA00034483"/>
    </source>
</evidence>
<dbReference type="Gene3D" id="2.10.110.20">
    <property type="match status" value="1"/>
</dbReference>
<evidence type="ECO:0000256" key="8">
    <source>
        <dbReference type="ARBA" id="ARBA00023002"/>
    </source>
</evidence>
<dbReference type="Pfam" id="PF21322">
    <property type="entry name" value="KDM6_C-hel"/>
    <property type="match status" value="1"/>
</dbReference>
<keyword evidence="6" id="KW-0156">Chromatin regulator</keyword>
<dbReference type="SUPFAM" id="SSF81901">
    <property type="entry name" value="HCP-like"/>
    <property type="match status" value="1"/>
</dbReference>
<name>A0A9Q0MHR2_BLOTA</name>
<evidence type="ECO:0000256" key="1">
    <source>
        <dbReference type="ARBA" id="ARBA00001954"/>
    </source>
</evidence>
<feature type="repeat" description="TPR" evidence="12">
    <location>
        <begin position="119"/>
        <end position="152"/>
    </location>
</feature>
<proteinExistence type="inferred from homology"/>
<protein>
    <recommendedName>
        <fullName evidence="14">JmjC domain-containing protein</fullName>
    </recommendedName>
</protein>
<dbReference type="InterPro" id="IPR046941">
    <property type="entry name" value="KDM6_GATAL_sf"/>
</dbReference>
<accession>A0A9Q0MHR2</accession>
<dbReference type="PROSITE" id="PS51184">
    <property type="entry name" value="JMJC"/>
    <property type="match status" value="1"/>
</dbReference>
<dbReference type="PROSITE" id="PS50005">
    <property type="entry name" value="TPR"/>
    <property type="match status" value="2"/>
</dbReference>
<dbReference type="PANTHER" id="PTHR14017">
    <property type="entry name" value="LYSINE-SPECIFIC DEMETHYLASE"/>
    <property type="match status" value="1"/>
</dbReference>